<dbReference type="OrthoDB" id="9757977at2"/>
<organism evidence="4 5">
    <name type="scientific">Brevinema andersonii</name>
    <dbReference type="NCBI Taxonomy" id="34097"/>
    <lineage>
        <taxon>Bacteria</taxon>
        <taxon>Pseudomonadati</taxon>
        <taxon>Spirochaetota</taxon>
        <taxon>Spirochaetia</taxon>
        <taxon>Brevinematales</taxon>
        <taxon>Brevinemataceae</taxon>
        <taxon>Brevinema</taxon>
    </lineage>
</organism>
<dbReference type="SUPFAM" id="SSF88713">
    <property type="entry name" value="Glycoside hydrolase/deacetylase"/>
    <property type="match status" value="1"/>
</dbReference>
<dbReference type="InterPro" id="IPR052046">
    <property type="entry name" value="GH57_Enzymes"/>
</dbReference>
<keyword evidence="4" id="KW-0378">Hydrolase</keyword>
<proteinExistence type="inferred from homology"/>
<dbReference type="InterPro" id="IPR011330">
    <property type="entry name" value="Glyco_hydro/deAcase_b/a-brl"/>
</dbReference>
<evidence type="ECO:0000256" key="2">
    <source>
        <dbReference type="ARBA" id="ARBA00023277"/>
    </source>
</evidence>
<comment type="similarity">
    <text evidence="1">Belongs to the glycosyl hydrolase 57 family.</text>
</comment>
<evidence type="ECO:0000313" key="4">
    <source>
        <dbReference type="EMBL" id="SFB81046.1"/>
    </source>
</evidence>
<reference evidence="5" key="1">
    <citation type="submission" date="2016-10" db="EMBL/GenBank/DDBJ databases">
        <authorList>
            <person name="Varghese N."/>
            <person name="Submissions S."/>
        </authorList>
    </citation>
    <scope>NUCLEOTIDE SEQUENCE [LARGE SCALE GENOMIC DNA]</scope>
    <source>
        <strain evidence="5">ATCC 43811</strain>
    </source>
</reference>
<protein>
    <submittedName>
        <fullName evidence="4">Glycosyl hydrolase family 57</fullName>
    </submittedName>
</protein>
<feature type="domain" description="Glycoside hydrolase family 57 N-terminal" evidence="3">
    <location>
        <begin position="112"/>
        <end position="274"/>
    </location>
</feature>
<dbReference type="GO" id="GO:0016787">
    <property type="term" value="F:hydrolase activity"/>
    <property type="evidence" value="ECO:0007669"/>
    <property type="project" value="UniProtKB-KW"/>
</dbReference>
<dbReference type="Pfam" id="PF12055">
    <property type="entry name" value="DUF3536"/>
    <property type="match status" value="1"/>
</dbReference>
<evidence type="ECO:0000256" key="1">
    <source>
        <dbReference type="ARBA" id="ARBA00006821"/>
    </source>
</evidence>
<dbReference type="Pfam" id="PF03065">
    <property type="entry name" value="Glyco_hydro_57"/>
    <property type="match status" value="1"/>
</dbReference>
<dbReference type="GO" id="GO:0005975">
    <property type="term" value="P:carbohydrate metabolic process"/>
    <property type="evidence" value="ECO:0007669"/>
    <property type="project" value="InterPro"/>
</dbReference>
<dbReference type="Gene3D" id="3.20.110.20">
    <property type="match status" value="1"/>
</dbReference>
<dbReference type="InterPro" id="IPR021923">
    <property type="entry name" value="DUF3536"/>
</dbReference>
<dbReference type="RefSeq" id="WP_092319050.1">
    <property type="nucleotide sequence ID" value="NZ_FOKY01000006.1"/>
</dbReference>
<keyword evidence="5" id="KW-1185">Reference proteome</keyword>
<gene>
    <name evidence="4" type="ORF">SAMN02745150_00892</name>
</gene>
<dbReference type="PANTHER" id="PTHR36306:SF3">
    <property type="entry name" value="GLYCOSIDE HYDROLASE FAMILY 57"/>
    <property type="match status" value="1"/>
</dbReference>
<dbReference type="PANTHER" id="PTHR36306">
    <property type="entry name" value="ALPHA-AMYLASE-RELATED-RELATED"/>
    <property type="match status" value="1"/>
</dbReference>
<dbReference type="STRING" id="34097.SAMN02745150_00892"/>
<name>A0A1I1E305_BREAD</name>
<sequence>MKKNFFILHGHFYQPPRENPWSGYVDRQISAYPYNDWNTKINTECYAACTRTPVLEGEEVLMTVNCYEYLSFNFGPTLLAWMQNLDADPQTLKRIIEADKISVSRNYGHGNAIAQVYNHMIMPLASERDQYTQALWGLTDFKRRFGRDSEGLWLGETAINEITAAILVDCGVKFVILSPFQAAAEANPGGQRIDVEGGKISANRPYILNTKNGSLAVFFYDAQLASGISFGNLLSDSNNLLAAVRSAFAAQDSEVRLVHTATDGEVYGHHKPYGNMALARLVYDIISETDPEFVFTNYGRFLADNPPTVECFLLPGKDGLGTAWSCAHGVGRWHEDCGCHTGGLDSWNQKWRTPLREAFDYLRDEIQKIIAFKLDGLVQDVWQARNDFAIPFMSNDPQDYEVFFAKHQVKTLSEQERFFVIKMMEALHYAMLMYTSCGWFFSDISGIETIQDLLYAQRAYEFVQDFLDPAVYETFLNILDKGMSNVVGQGTGKQVLLSSVKESRLDFATLKQYVCWYALREGFQDVQTVTNEFSVAQVWADPNHDRYVFKFFNYMGLNIHTAFCLMSKGSDWSGHLCWIDLDENDSHDFDENFWSQAETWNVSQLSTLPLLLRIRFIARSIHYEMIRGYRHKRAEGTLSLDAVWGAENLLLPYEKRVLVFHYAMRVHQFALDLAYDDRDYFLDVFLREAVLLKKSADSLQEAALYLEPVVIALEVFLQSALKQKSAEMLKDGRIIFWGIKDSVSAQYMDKFRDLIYEYHKSTIFSINNPLFLMEFKSLMEDLGFANSSINI</sequence>
<dbReference type="InterPro" id="IPR004300">
    <property type="entry name" value="Glyco_hydro_57_N"/>
</dbReference>
<dbReference type="EMBL" id="FOKY01000006">
    <property type="protein sequence ID" value="SFB81046.1"/>
    <property type="molecule type" value="Genomic_DNA"/>
</dbReference>
<accession>A0A1I1E305</accession>
<evidence type="ECO:0000259" key="3">
    <source>
        <dbReference type="Pfam" id="PF03065"/>
    </source>
</evidence>
<dbReference type="AlphaFoldDB" id="A0A1I1E305"/>
<keyword evidence="2" id="KW-0119">Carbohydrate metabolism</keyword>
<dbReference type="CDD" id="cd10797">
    <property type="entry name" value="GH57N_APU_like_1"/>
    <property type="match status" value="1"/>
</dbReference>
<dbReference type="Proteomes" id="UP000240042">
    <property type="component" value="Unassembled WGS sequence"/>
</dbReference>
<evidence type="ECO:0000313" key="5">
    <source>
        <dbReference type="Proteomes" id="UP000240042"/>
    </source>
</evidence>